<gene>
    <name evidence="2" type="ORF">PC113_g11505</name>
    <name evidence="3" type="ORF">PC115_g14222</name>
    <name evidence="4" type="ORF">PC118_g15883</name>
    <name evidence="5" type="ORF">PC129_g13068</name>
</gene>
<feature type="compositionally biased region" description="Pro residues" evidence="1">
    <location>
        <begin position="311"/>
        <end position="320"/>
    </location>
</feature>
<dbReference type="EMBL" id="RCMI01000534">
    <property type="protein sequence ID" value="KAG2906622.1"/>
    <property type="molecule type" value="Genomic_DNA"/>
</dbReference>
<dbReference type="Proteomes" id="UP000735874">
    <property type="component" value="Unassembled WGS sequence"/>
</dbReference>
<feature type="compositionally biased region" description="Low complexity" evidence="1">
    <location>
        <begin position="1"/>
        <end position="27"/>
    </location>
</feature>
<name>A0A8T1FBS4_9STRA</name>
<sequence>MPPAAAAAPSGQLPPSSASQPAAATASDVSGAVPRPPLPRRQLMIHQTRACRCAGCSRNRRGTRQRFDRGLHSPSDPLTASVSPDIGTRTPAPTLPAPAAPLPSGPASPSAAPTTAPPSRPASQRRPSAPEPLPAQMNTEASPSSTNYRQASAATFHPAPTREPAPAVSPPFTRAPSTVSVSVLVSGPTPSQASHGRPMSSTTSGTPVATMAPPAAHSTTTSTGPMCSSREPFDLADFLRTFNAGPNQATSSASASLSNPSASQPLPLSCPISPSLLPQSVPNRYRKVQPSCSQHFYSSFRPAAQRLNQRPPRPWPPPQKYLPNQARPLGL</sequence>
<evidence type="ECO:0000256" key="1">
    <source>
        <dbReference type="SAM" id="MobiDB-lite"/>
    </source>
</evidence>
<comment type="caution">
    <text evidence="4">The sequence shown here is derived from an EMBL/GenBank/DDBJ whole genome shotgun (WGS) entry which is preliminary data.</text>
</comment>
<dbReference type="Proteomes" id="UP000760860">
    <property type="component" value="Unassembled WGS sequence"/>
</dbReference>
<accession>A0A8T1FBS4</accession>
<organism evidence="4 6">
    <name type="scientific">Phytophthora cactorum</name>
    <dbReference type="NCBI Taxonomy" id="29920"/>
    <lineage>
        <taxon>Eukaryota</taxon>
        <taxon>Sar</taxon>
        <taxon>Stramenopiles</taxon>
        <taxon>Oomycota</taxon>
        <taxon>Peronosporomycetes</taxon>
        <taxon>Peronosporales</taxon>
        <taxon>Peronosporaceae</taxon>
        <taxon>Phytophthora</taxon>
    </lineage>
</organism>
<feature type="compositionally biased region" description="Low complexity" evidence="1">
    <location>
        <begin position="209"/>
        <end position="223"/>
    </location>
</feature>
<evidence type="ECO:0000313" key="3">
    <source>
        <dbReference type="EMBL" id="KAG2906622.1"/>
    </source>
</evidence>
<dbReference type="EMBL" id="RCMG01000329">
    <property type="protein sequence ID" value="KAG2856498.1"/>
    <property type="molecule type" value="Genomic_DNA"/>
</dbReference>
<feature type="region of interest" description="Disordered" evidence="1">
    <location>
        <begin position="299"/>
        <end position="331"/>
    </location>
</feature>
<protein>
    <submittedName>
        <fullName evidence="4">Uncharacterized protein</fullName>
    </submittedName>
</protein>
<dbReference type="Proteomes" id="UP000697107">
    <property type="component" value="Unassembled WGS sequence"/>
</dbReference>
<feature type="compositionally biased region" description="Pro residues" evidence="1">
    <location>
        <begin position="93"/>
        <end position="106"/>
    </location>
</feature>
<feature type="region of interest" description="Disordered" evidence="1">
    <location>
        <begin position="244"/>
        <end position="281"/>
    </location>
</feature>
<feature type="region of interest" description="Disordered" evidence="1">
    <location>
        <begin position="1"/>
        <end position="43"/>
    </location>
</feature>
<dbReference type="AlphaFoldDB" id="A0A8T1FBS4"/>
<feature type="compositionally biased region" description="Polar residues" evidence="1">
    <location>
        <begin position="175"/>
        <end position="207"/>
    </location>
</feature>
<proteinExistence type="predicted"/>
<reference evidence="4" key="1">
    <citation type="submission" date="2018-10" db="EMBL/GenBank/DDBJ databases">
        <title>Effector identification in a new, highly contiguous assembly of the strawberry crown rot pathogen Phytophthora cactorum.</title>
        <authorList>
            <person name="Armitage A.D."/>
            <person name="Nellist C.F."/>
            <person name="Bates H."/>
            <person name="Vickerstaff R.J."/>
            <person name="Harrison R.J."/>
        </authorList>
    </citation>
    <scope>NUCLEOTIDE SEQUENCE</scope>
    <source>
        <strain evidence="2">15-7</strain>
        <strain evidence="3">4032</strain>
        <strain evidence="4">P415</strain>
        <strain evidence="5">P421</strain>
    </source>
</reference>
<feature type="compositionally biased region" description="Polar residues" evidence="1">
    <location>
        <begin position="136"/>
        <end position="153"/>
    </location>
</feature>
<feature type="region of interest" description="Disordered" evidence="1">
    <location>
        <begin position="64"/>
        <end position="229"/>
    </location>
</feature>
<evidence type="ECO:0000313" key="2">
    <source>
        <dbReference type="EMBL" id="KAG2856498.1"/>
    </source>
</evidence>
<evidence type="ECO:0000313" key="4">
    <source>
        <dbReference type="EMBL" id="KAG2972099.1"/>
    </source>
</evidence>
<evidence type="ECO:0000313" key="6">
    <source>
        <dbReference type="Proteomes" id="UP000697107"/>
    </source>
</evidence>
<evidence type="ECO:0000313" key="5">
    <source>
        <dbReference type="EMBL" id="KAG3216067.1"/>
    </source>
</evidence>
<dbReference type="EMBL" id="RCMV01000512">
    <property type="protein sequence ID" value="KAG3216067.1"/>
    <property type="molecule type" value="Genomic_DNA"/>
</dbReference>
<feature type="compositionally biased region" description="Low complexity" evidence="1">
    <location>
        <begin position="251"/>
        <end position="280"/>
    </location>
</feature>
<dbReference type="Proteomes" id="UP000774804">
    <property type="component" value="Unassembled WGS sequence"/>
</dbReference>
<dbReference type="EMBL" id="RCML01000634">
    <property type="protein sequence ID" value="KAG2972099.1"/>
    <property type="molecule type" value="Genomic_DNA"/>
</dbReference>